<reference evidence="6 7" key="1">
    <citation type="journal article" date="2024" name="Int. J. Syst. Evol. Microbiol.">
        <title>Paenibacillus hexagrammi sp. nov., a novel bacterium isolated from the gut content of Hexagrammos agrammus.</title>
        <authorList>
            <person name="Jung H.K."/>
            <person name="Kim D.G."/>
            <person name="Zin H."/>
            <person name="Park J."/>
            <person name="Jung H."/>
            <person name="Kim Y.O."/>
            <person name="Kong H.J."/>
            <person name="Kim J.W."/>
            <person name="Kim Y.S."/>
        </authorList>
    </citation>
    <scope>NUCLEOTIDE SEQUENCE [LARGE SCALE GENOMIC DNA]</scope>
    <source>
        <strain evidence="6 7">YPD9-1</strain>
    </source>
</reference>
<keyword evidence="3" id="KW-0378">Hydrolase</keyword>
<evidence type="ECO:0000313" key="6">
    <source>
        <dbReference type="EMBL" id="UJF36616.1"/>
    </source>
</evidence>
<evidence type="ECO:0000313" key="7">
    <source>
        <dbReference type="Proteomes" id="UP001649230"/>
    </source>
</evidence>
<feature type="domain" description="NlpC/P60" evidence="5">
    <location>
        <begin position="87"/>
        <end position="231"/>
    </location>
</feature>
<evidence type="ECO:0000259" key="5">
    <source>
        <dbReference type="PROSITE" id="PS51935"/>
    </source>
</evidence>
<dbReference type="Pfam" id="PF00877">
    <property type="entry name" value="NLPC_P60"/>
    <property type="match status" value="1"/>
</dbReference>
<evidence type="ECO:0000256" key="3">
    <source>
        <dbReference type="ARBA" id="ARBA00022801"/>
    </source>
</evidence>
<dbReference type="RefSeq" id="WP_235123166.1">
    <property type="nucleotide sequence ID" value="NZ_CP090979.1"/>
</dbReference>
<dbReference type="PROSITE" id="PS51935">
    <property type="entry name" value="NLPC_P60"/>
    <property type="match status" value="1"/>
</dbReference>
<keyword evidence="2" id="KW-0645">Protease</keyword>
<sequence>MDQELVITIDKDSPLFQAATLLLDNSKSITALSTKVADMQMQLNDAQAQTQSAVTASAALKTLVDTQSKQIDDLKHQVYVLTTPAWEQDADAIISTATALYNAHMESGQTLYPYVFGGNPKLDADGNVIGGSFDCSALTQYCYKVHGYTLPRTSYNQAKQGTEVALTDIRKGDLIALDVTSSRSTPNGIDHVQIYIGDGKIVHTNPSGNGINIKDLSDFTSKIVTIRRIINK</sequence>
<dbReference type="PANTHER" id="PTHR47053:SF1">
    <property type="entry name" value="MUREIN DD-ENDOPEPTIDASE MEPH-RELATED"/>
    <property type="match status" value="1"/>
</dbReference>
<dbReference type="EMBL" id="CP090979">
    <property type="protein sequence ID" value="UJF36616.1"/>
    <property type="molecule type" value="Genomic_DNA"/>
</dbReference>
<name>A0ABY3SUG5_9BACL</name>
<dbReference type="SUPFAM" id="SSF54001">
    <property type="entry name" value="Cysteine proteinases"/>
    <property type="match status" value="1"/>
</dbReference>
<proteinExistence type="inferred from homology"/>
<keyword evidence="4" id="KW-0788">Thiol protease</keyword>
<dbReference type="Gene3D" id="3.90.1720.10">
    <property type="entry name" value="endopeptidase domain like (from Nostoc punctiforme)"/>
    <property type="match status" value="1"/>
</dbReference>
<protein>
    <submittedName>
        <fullName evidence="6">C40 family peptidase</fullName>
    </submittedName>
</protein>
<keyword evidence="6" id="KW-0614">Plasmid</keyword>
<keyword evidence="7" id="KW-1185">Reference proteome</keyword>
<accession>A0ABY3SUG5</accession>
<evidence type="ECO:0000256" key="1">
    <source>
        <dbReference type="ARBA" id="ARBA00007074"/>
    </source>
</evidence>
<evidence type="ECO:0000256" key="4">
    <source>
        <dbReference type="ARBA" id="ARBA00022807"/>
    </source>
</evidence>
<gene>
    <name evidence="6" type="ORF">L0M14_30470</name>
</gene>
<dbReference type="InterPro" id="IPR000064">
    <property type="entry name" value="NLP_P60_dom"/>
</dbReference>
<comment type="similarity">
    <text evidence="1">Belongs to the peptidase C40 family.</text>
</comment>
<evidence type="ECO:0000256" key="2">
    <source>
        <dbReference type="ARBA" id="ARBA00022670"/>
    </source>
</evidence>
<geneLocation type="plasmid" evidence="6 7">
    <name>pYPD9-1</name>
</geneLocation>
<dbReference type="PANTHER" id="PTHR47053">
    <property type="entry name" value="MUREIN DD-ENDOPEPTIDASE MEPH-RELATED"/>
    <property type="match status" value="1"/>
</dbReference>
<organism evidence="6 7">
    <name type="scientific">Paenibacillus hexagrammi</name>
    <dbReference type="NCBI Taxonomy" id="2908839"/>
    <lineage>
        <taxon>Bacteria</taxon>
        <taxon>Bacillati</taxon>
        <taxon>Bacillota</taxon>
        <taxon>Bacilli</taxon>
        <taxon>Bacillales</taxon>
        <taxon>Paenibacillaceae</taxon>
        <taxon>Paenibacillus</taxon>
    </lineage>
</organism>
<dbReference type="Proteomes" id="UP001649230">
    <property type="component" value="Plasmid pYPD9-1"/>
</dbReference>
<dbReference type="InterPro" id="IPR038765">
    <property type="entry name" value="Papain-like_cys_pep_sf"/>
</dbReference>
<dbReference type="InterPro" id="IPR051202">
    <property type="entry name" value="Peptidase_C40"/>
</dbReference>